<evidence type="ECO:0000256" key="1">
    <source>
        <dbReference type="SAM" id="Phobius"/>
    </source>
</evidence>
<proteinExistence type="predicted"/>
<evidence type="ECO:0000313" key="2">
    <source>
        <dbReference type="EMBL" id="CUO43421.1"/>
    </source>
</evidence>
<dbReference type="InterPro" id="IPR025962">
    <property type="entry name" value="SdpI/YhfL"/>
</dbReference>
<gene>
    <name evidence="2" type="ORF">ERS852407_02809</name>
</gene>
<organism evidence="2 3">
    <name type="scientific">Hungatella hathewayi</name>
    <dbReference type="NCBI Taxonomy" id="154046"/>
    <lineage>
        <taxon>Bacteria</taxon>
        <taxon>Bacillati</taxon>
        <taxon>Bacillota</taxon>
        <taxon>Clostridia</taxon>
        <taxon>Lachnospirales</taxon>
        <taxon>Lachnospiraceae</taxon>
        <taxon>Hungatella</taxon>
    </lineage>
</organism>
<accession>A0A174F141</accession>
<dbReference type="EMBL" id="CYZE01000006">
    <property type="protein sequence ID" value="CUO43421.1"/>
    <property type="molecule type" value="Genomic_DNA"/>
</dbReference>
<sequence>MWFWWYMFVCDLLVPLTMIICGKMMWKHPPAKINGMAGYRTARSMKNMDTWKFAQKYCGRLWWKIGWIMLFFSALIPIPFYRENDSVIGAAGGILCMIQCVVLLVSIFPTEKALKRNFTDDGMRR</sequence>
<reference evidence="2 3" key="1">
    <citation type="submission" date="2015-09" db="EMBL/GenBank/DDBJ databases">
        <authorList>
            <consortium name="Pathogen Informatics"/>
        </authorList>
    </citation>
    <scope>NUCLEOTIDE SEQUENCE [LARGE SCALE GENOMIC DNA]</scope>
    <source>
        <strain evidence="2 3">2789STDY5608850</strain>
    </source>
</reference>
<feature type="transmembrane region" description="Helical" evidence="1">
    <location>
        <begin position="87"/>
        <end position="108"/>
    </location>
</feature>
<keyword evidence="1" id="KW-1133">Transmembrane helix</keyword>
<dbReference type="Pfam" id="PF13630">
    <property type="entry name" value="SdpI"/>
    <property type="match status" value="1"/>
</dbReference>
<evidence type="ECO:0000313" key="3">
    <source>
        <dbReference type="Proteomes" id="UP000095651"/>
    </source>
</evidence>
<protein>
    <submittedName>
        <fullName evidence="2">SdpI/YhfL protein family</fullName>
    </submittedName>
</protein>
<dbReference type="AlphaFoldDB" id="A0A174F141"/>
<feature type="transmembrane region" description="Helical" evidence="1">
    <location>
        <begin position="61"/>
        <end position="81"/>
    </location>
</feature>
<dbReference type="RefSeq" id="WP_055655994.1">
    <property type="nucleotide sequence ID" value="NZ_CABIXC010000006.1"/>
</dbReference>
<name>A0A174F141_9FIRM</name>
<dbReference type="Proteomes" id="UP000095651">
    <property type="component" value="Unassembled WGS sequence"/>
</dbReference>
<feature type="transmembrane region" description="Helical" evidence="1">
    <location>
        <begin position="6"/>
        <end position="26"/>
    </location>
</feature>
<keyword evidence="1" id="KW-0472">Membrane</keyword>
<keyword evidence="1" id="KW-0812">Transmembrane</keyword>